<dbReference type="PANTHER" id="PTHR43133">
    <property type="entry name" value="RNA POLYMERASE ECF-TYPE SIGMA FACTO"/>
    <property type="match status" value="1"/>
</dbReference>
<dbReference type="Proteomes" id="UP001596302">
    <property type="component" value="Unassembled WGS sequence"/>
</dbReference>
<dbReference type="Pfam" id="PF08281">
    <property type="entry name" value="Sigma70_r4_2"/>
    <property type="match status" value="1"/>
</dbReference>
<proteinExistence type="inferred from homology"/>
<dbReference type="CDD" id="cd06171">
    <property type="entry name" value="Sigma70_r4"/>
    <property type="match status" value="1"/>
</dbReference>
<dbReference type="PANTHER" id="PTHR43133:SF58">
    <property type="entry name" value="ECF RNA POLYMERASE SIGMA FACTOR SIGD"/>
    <property type="match status" value="1"/>
</dbReference>
<evidence type="ECO:0000256" key="5">
    <source>
        <dbReference type="ARBA" id="ARBA00023163"/>
    </source>
</evidence>
<evidence type="ECO:0000256" key="3">
    <source>
        <dbReference type="ARBA" id="ARBA00023082"/>
    </source>
</evidence>
<dbReference type="Gene3D" id="1.10.10.10">
    <property type="entry name" value="Winged helix-like DNA-binding domain superfamily/Winged helix DNA-binding domain"/>
    <property type="match status" value="1"/>
</dbReference>
<evidence type="ECO:0000256" key="4">
    <source>
        <dbReference type="ARBA" id="ARBA00023125"/>
    </source>
</evidence>
<feature type="domain" description="RNA polymerase sigma factor 70 region 4 type 2" evidence="7">
    <location>
        <begin position="136"/>
        <end position="186"/>
    </location>
</feature>
<dbReference type="InterPro" id="IPR036388">
    <property type="entry name" value="WH-like_DNA-bd_sf"/>
</dbReference>
<dbReference type="NCBIfam" id="TIGR02937">
    <property type="entry name" value="sigma70-ECF"/>
    <property type="match status" value="1"/>
</dbReference>
<evidence type="ECO:0000313" key="9">
    <source>
        <dbReference type="Proteomes" id="UP001596302"/>
    </source>
</evidence>
<sequence length="195" mass="21278">MTQTPEAADCEPEINRLARAAGMGDQDALARLLAIVNPLVMRYCRARLSGHQDGLQGPEDVAQEVCLALCSALPRFRLGSTPFMAFAYAIASNKVADAFRAARRDRCTPTDILPERIDDRSGPEALAVDGDGVRHLSQLLDRLPEVHREILLLRLALQFSADETAQIVGMSPGAVRVAQHRALTKLRQWIAGPTT</sequence>
<dbReference type="InterPro" id="IPR039425">
    <property type="entry name" value="RNA_pol_sigma-70-like"/>
</dbReference>
<dbReference type="RefSeq" id="WP_379583921.1">
    <property type="nucleotide sequence ID" value="NZ_JBHSQW010000014.1"/>
</dbReference>
<comment type="caution">
    <text evidence="8">The sequence shown here is derived from an EMBL/GenBank/DDBJ whole genome shotgun (WGS) entry which is preliminary data.</text>
</comment>
<dbReference type="InterPro" id="IPR013249">
    <property type="entry name" value="RNA_pol_sigma70_r4_t2"/>
</dbReference>
<protein>
    <submittedName>
        <fullName evidence="8">RNA polymerase sigma factor ShbA</fullName>
    </submittedName>
</protein>
<dbReference type="EMBL" id="JBHSQW010000014">
    <property type="protein sequence ID" value="MFC5993878.1"/>
    <property type="molecule type" value="Genomic_DNA"/>
</dbReference>
<keyword evidence="5" id="KW-0804">Transcription</keyword>
<name>A0ABW1IZH5_9PSEU</name>
<dbReference type="InterPro" id="IPR013324">
    <property type="entry name" value="RNA_pol_sigma_r3/r4-like"/>
</dbReference>
<evidence type="ECO:0000313" key="8">
    <source>
        <dbReference type="EMBL" id="MFC5993878.1"/>
    </source>
</evidence>
<reference evidence="9" key="1">
    <citation type="journal article" date="2019" name="Int. J. Syst. Evol. Microbiol.">
        <title>The Global Catalogue of Microorganisms (GCM) 10K type strain sequencing project: providing services to taxonomists for standard genome sequencing and annotation.</title>
        <authorList>
            <consortium name="The Broad Institute Genomics Platform"/>
            <consortium name="The Broad Institute Genome Sequencing Center for Infectious Disease"/>
            <person name="Wu L."/>
            <person name="Ma J."/>
        </authorList>
    </citation>
    <scope>NUCLEOTIDE SEQUENCE [LARGE SCALE GENOMIC DNA]</scope>
    <source>
        <strain evidence="9">CCM 8391</strain>
    </source>
</reference>
<dbReference type="Pfam" id="PF04542">
    <property type="entry name" value="Sigma70_r2"/>
    <property type="match status" value="1"/>
</dbReference>
<dbReference type="SUPFAM" id="SSF88946">
    <property type="entry name" value="Sigma2 domain of RNA polymerase sigma factors"/>
    <property type="match status" value="1"/>
</dbReference>
<feature type="domain" description="RNA polymerase sigma-70 region 2" evidence="6">
    <location>
        <begin position="38"/>
        <end position="104"/>
    </location>
</feature>
<evidence type="ECO:0000256" key="2">
    <source>
        <dbReference type="ARBA" id="ARBA00023015"/>
    </source>
</evidence>
<accession>A0ABW1IZH5</accession>
<evidence type="ECO:0000259" key="7">
    <source>
        <dbReference type="Pfam" id="PF08281"/>
    </source>
</evidence>
<dbReference type="InterPro" id="IPR007627">
    <property type="entry name" value="RNA_pol_sigma70_r2"/>
</dbReference>
<comment type="similarity">
    <text evidence="1">Belongs to the sigma-70 factor family. ECF subfamily.</text>
</comment>
<keyword evidence="3" id="KW-0731">Sigma factor</keyword>
<evidence type="ECO:0000259" key="6">
    <source>
        <dbReference type="Pfam" id="PF04542"/>
    </source>
</evidence>
<dbReference type="SUPFAM" id="SSF88659">
    <property type="entry name" value="Sigma3 and sigma4 domains of RNA polymerase sigma factors"/>
    <property type="match status" value="1"/>
</dbReference>
<organism evidence="8 9">
    <name type="scientific">Pseudonocardia hispaniensis</name>
    <dbReference type="NCBI Taxonomy" id="904933"/>
    <lineage>
        <taxon>Bacteria</taxon>
        <taxon>Bacillati</taxon>
        <taxon>Actinomycetota</taxon>
        <taxon>Actinomycetes</taxon>
        <taxon>Pseudonocardiales</taxon>
        <taxon>Pseudonocardiaceae</taxon>
        <taxon>Pseudonocardia</taxon>
    </lineage>
</organism>
<dbReference type="InterPro" id="IPR013325">
    <property type="entry name" value="RNA_pol_sigma_r2"/>
</dbReference>
<gene>
    <name evidence="8" type="primary">shbA</name>
    <name evidence="8" type="ORF">ACFQE5_06595</name>
</gene>
<dbReference type="Gene3D" id="1.10.1740.10">
    <property type="match status" value="1"/>
</dbReference>
<dbReference type="InterPro" id="IPR014284">
    <property type="entry name" value="RNA_pol_sigma-70_dom"/>
</dbReference>
<keyword evidence="4" id="KW-0238">DNA-binding</keyword>
<dbReference type="NCBIfam" id="NF007230">
    <property type="entry name" value="PRK09648.1"/>
    <property type="match status" value="1"/>
</dbReference>
<keyword evidence="2" id="KW-0805">Transcription regulation</keyword>
<evidence type="ECO:0000256" key="1">
    <source>
        <dbReference type="ARBA" id="ARBA00010641"/>
    </source>
</evidence>
<keyword evidence="9" id="KW-1185">Reference proteome</keyword>